<evidence type="ECO:0000313" key="2">
    <source>
        <dbReference type="Proteomes" id="UP000217343"/>
    </source>
</evidence>
<accession>A0A250JYN2</accession>
<dbReference type="SUPFAM" id="SSF88659">
    <property type="entry name" value="Sigma3 and sigma4 domains of RNA polymerase sigma factors"/>
    <property type="match status" value="1"/>
</dbReference>
<sequence length="188" mass="20562">MGEDGTPVTSPSRAALPATFITALRELEPRPAAMLVHRLVEGHSLAACATHYAIPPDTFSVHLLRAALALTRRRGLPAREPASADEETAWARRLAEALERQDARFPAGLAPVVETCRELQAQAGPVATGLEAAEQESRASPRRRREEWLRRLAVALLLALTAWLYLSKSEEPAVPRQRPPVHKAPARP</sequence>
<reference evidence="1 2" key="1">
    <citation type="submission" date="2017-06" db="EMBL/GenBank/DDBJ databases">
        <title>Sequencing and comparative analysis of myxobacterial genomes.</title>
        <authorList>
            <person name="Rupp O."/>
            <person name="Goesmann A."/>
            <person name="Sogaard-Andersen L."/>
        </authorList>
    </citation>
    <scope>NUCLEOTIDE SEQUENCE [LARGE SCALE GENOMIC DNA]</scope>
    <source>
        <strain evidence="1 2">DSM 14697</strain>
    </source>
</reference>
<dbReference type="AlphaFoldDB" id="A0A250JYN2"/>
<name>A0A250JYN2_9BACT</name>
<dbReference type="Proteomes" id="UP000217343">
    <property type="component" value="Chromosome"/>
</dbReference>
<evidence type="ECO:0000313" key="1">
    <source>
        <dbReference type="EMBL" id="ATB48955.1"/>
    </source>
</evidence>
<dbReference type="EMBL" id="CP022203">
    <property type="protein sequence ID" value="ATB48955.1"/>
    <property type="molecule type" value="Genomic_DNA"/>
</dbReference>
<dbReference type="InterPro" id="IPR013324">
    <property type="entry name" value="RNA_pol_sigma_r3/r4-like"/>
</dbReference>
<proteinExistence type="predicted"/>
<organism evidence="1 2">
    <name type="scientific">Corallococcus macrosporus DSM 14697</name>
    <dbReference type="NCBI Taxonomy" id="1189310"/>
    <lineage>
        <taxon>Bacteria</taxon>
        <taxon>Pseudomonadati</taxon>
        <taxon>Myxococcota</taxon>
        <taxon>Myxococcia</taxon>
        <taxon>Myxococcales</taxon>
        <taxon>Cystobacterineae</taxon>
        <taxon>Myxococcaceae</taxon>
        <taxon>Corallococcus</taxon>
    </lineage>
</organism>
<dbReference type="OrthoDB" id="5526492at2"/>
<dbReference type="KEGG" id="mmas:MYMAC_004588"/>
<protein>
    <submittedName>
        <fullName evidence="1">Uncharacterized protein</fullName>
    </submittedName>
</protein>
<keyword evidence="2" id="KW-1185">Reference proteome</keyword>
<gene>
    <name evidence="1" type="ORF">MYMAC_004588</name>
</gene>